<organism evidence="1 2">
    <name type="scientific">Eumeta variegata</name>
    <name type="common">Bagworm moth</name>
    <name type="synonym">Eumeta japonica</name>
    <dbReference type="NCBI Taxonomy" id="151549"/>
    <lineage>
        <taxon>Eukaryota</taxon>
        <taxon>Metazoa</taxon>
        <taxon>Ecdysozoa</taxon>
        <taxon>Arthropoda</taxon>
        <taxon>Hexapoda</taxon>
        <taxon>Insecta</taxon>
        <taxon>Pterygota</taxon>
        <taxon>Neoptera</taxon>
        <taxon>Endopterygota</taxon>
        <taxon>Lepidoptera</taxon>
        <taxon>Glossata</taxon>
        <taxon>Ditrysia</taxon>
        <taxon>Tineoidea</taxon>
        <taxon>Psychidae</taxon>
        <taxon>Oiketicinae</taxon>
        <taxon>Eumeta</taxon>
    </lineage>
</organism>
<evidence type="ECO:0000313" key="2">
    <source>
        <dbReference type="Proteomes" id="UP000299102"/>
    </source>
</evidence>
<evidence type="ECO:0000313" key="1">
    <source>
        <dbReference type="EMBL" id="GBP12812.1"/>
    </source>
</evidence>
<sequence>MDRGGSGEVELLSRGCACHGCLPGGVQPAAPAPPSITALLNYTAFNTARWRVSSQRFCYESRSSIFVAHSPRFFFASPSIFSLLPLFVDPARRTTVGDRLFVQTFDSNSKGYPTDDALVGCYVLGRHSAVLPT</sequence>
<dbReference type="AlphaFoldDB" id="A0A4C1TEB3"/>
<dbReference type="Proteomes" id="UP000299102">
    <property type="component" value="Unassembled WGS sequence"/>
</dbReference>
<protein>
    <submittedName>
        <fullName evidence="1">Uncharacterized protein</fullName>
    </submittedName>
</protein>
<name>A0A4C1TEB3_EUMVA</name>
<accession>A0A4C1TEB3</accession>
<reference evidence="1 2" key="1">
    <citation type="journal article" date="2019" name="Commun. Biol.">
        <title>The bagworm genome reveals a unique fibroin gene that provides high tensile strength.</title>
        <authorList>
            <person name="Kono N."/>
            <person name="Nakamura H."/>
            <person name="Ohtoshi R."/>
            <person name="Tomita M."/>
            <person name="Numata K."/>
            <person name="Arakawa K."/>
        </authorList>
    </citation>
    <scope>NUCLEOTIDE SEQUENCE [LARGE SCALE GENOMIC DNA]</scope>
</reference>
<proteinExistence type="predicted"/>
<gene>
    <name evidence="1" type="ORF">EVAR_87756_1</name>
</gene>
<keyword evidence="2" id="KW-1185">Reference proteome</keyword>
<comment type="caution">
    <text evidence="1">The sequence shown here is derived from an EMBL/GenBank/DDBJ whole genome shotgun (WGS) entry which is preliminary data.</text>
</comment>
<dbReference type="EMBL" id="BGZK01005162">
    <property type="protein sequence ID" value="GBP12812.1"/>
    <property type="molecule type" value="Genomic_DNA"/>
</dbReference>